<dbReference type="GO" id="GO:0000160">
    <property type="term" value="P:phosphorelay signal transduction system"/>
    <property type="evidence" value="ECO:0007669"/>
    <property type="project" value="InterPro"/>
</dbReference>
<reference evidence="5 6" key="1">
    <citation type="submission" date="2020-10" db="EMBL/GenBank/DDBJ databases">
        <title>Connecting structure to function with the recovery of over 1000 high-quality activated sludge metagenome-assembled genomes encoding full-length rRNA genes using long-read sequencing.</title>
        <authorList>
            <person name="Singleton C.M."/>
            <person name="Petriglieri F."/>
            <person name="Kristensen J.M."/>
            <person name="Kirkegaard R.H."/>
            <person name="Michaelsen T.Y."/>
            <person name="Andersen M.H."/>
            <person name="Karst S.M."/>
            <person name="Dueholm M.S."/>
            <person name="Nielsen P.H."/>
            <person name="Albertsen M."/>
        </authorList>
    </citation>
    <scope>NUCLEOTIDE SEQUENCE [LARGE SCALE GENOMIC DNA]</scope>
    <source>
        <strain evidence="5">AalE_18-Q3-R2-46_BAT3C.188</strain>
    </source>
</reference>
<dbReference type="InterPro" id="IPR051015">
    <property type="entry name" value="EvgA-like"/>
</dbReference>
<dbReference type="CDD" id="cd06170">
    <property type="entry name" value="LuxR_C_like"/>
    <property type="match status" value="1"/>
</dbReference>
<evidence type="ECO:0000259" key="3">
    <source>
        <dbReference type="PROSITE" id="PS50043"/>
    </source>
</evidence>
<dbReference type="GO" id="GO:0006355">
    <property type="term" value="P:regulation of DNA-templated transcription"/>
    <property type="evidence" value="ECO:0007669"/>
    <property type="project" value="InterPro"/>
</dbReference>
<feature type="modified residue" description="4-aspartylphosphate" evidence="2">
    <location>
        <position position="79"/>
    </location>
</feature>
<accession>A0A934X6Z3</accession>
<dbReference type="InterPro" id="IPR016032">
    <property type="entry name" value="Sig_transdc_resp-reg_C-effctor"/>
</dbReference>
<dbReference type="PANTHER" id="PTHR45566:SF2">
    <property type="entry name" value="NARL SUBFAMILY"/>
    <property type="match status" value="1"/>
</dbReference>
<sequence>MSVSITRKGDGPKSPSVWESGVMPAQRWRVAFVDDHKITLEGLVNFFDREMPEVVVTVAVASVQQLLEHRDDIDVVLLDVELRDGSAPESNVAALAALGARVLLYTQVTSTVVIQRCVKAGAAGIVGKEEDPHVLVQAIREVAIGEPWLNAEWAAALTNDTTLMPNLSPREAEALQLYATGLPMKNVATAMGVAMDTVSTHLKHVREKYARIGRDARTKSELYVRAVEDGIVQPPAAR</sequence>
<dbReference type="InterPro" id="IPR001789">
    <property type="entry name" value="Sig_transdc_resp-reg_receiver"/>
</dbReference>
<dbReference type="PANTHER" id="PTHR45566">
    <property type="entry name" value="HTH-TYPE TRANSCRIPTIONAL REGULATOR YHJB-RELATED"/>
    <property type="match status" value="1"/>
</dbReference>
<dbReference type="SMART" id="SM00421">
    <property type="entry name" value="HTH_LUXR"/>
    <property type="match status" value="1"/>
</dbReference>
<dbReference type="PROSITE" id="PS50043">
    <property type="entry name" value="HTH_LUXR_2"/>
    <property type="match status" value="1"/>
</dbReference>
<dbReference type="Pfam" id="PF00072">
    <property type="entry name" value="Response_reg"/>
    <property type="match status" value="1"/>
</dbReference>
<dbReference type="AlphaFoldDB" id="A0A934X6Z3"/>
<dbReference type="PROSITE" id="PS50110">
    <property type="entry name" value="RESPONSE_REGULATORY"/>
    <property type="match status" value="1"/>
</dbReference>
<dbReference type="SUPFAM" id="SSF52172">
    <property type="entry name" value="CheY-like"/>
    <property type="match status" value="1"/>
</dbReference>
<dbReference type="SMART" id="SM00448">
    <property type="entry name" value="REC"/>
    <property type="match status" value="1"/>
</dbReference>
<dbReference type="Gene3D" id="1.10.10.10">
    <property type="entry name" value="Winged helix-like DNA-binding domain superfamily/Winged helix DNA-binding domain"/>
    <property type="match status" value="1"/>
</dbReference>
<name>A0A934X6Z3_9MICO</name>
<dbReference type="Proteomes" id="UP000718281">
    <property type="component" value="Unassembled WGS sequence"/>
</dbReference>
<dbReference type="Pfam" id="PF00196">
    <property type="entry name" value="GerE"/>
    <property type="match status" value="1"/>
</dbReference>
<gene>
    <name evidence="5" type="ORF">IPF40_09850</name>
</gene>
<dbReference type="InterPro" id="IPR036388">
    <property type="entry name" value="WH-like_DNA-bd_sf"/>
</dbReference>
<dbReference type="GO" id="GO:0003677">
    <property type="term" value="F:DNA binding"/>
    <property type="evidence" value="ECO:0007669"/>
    <property type="project" value="UniProtKB-KW"/>
</dbReference>
<dbReference type="SUPFAM" id="SSF46894">
    <property type="entry name" value="C-terminal effector domain of the bipartite response regulators"/>
    <property type="match status" value="1"/>
</dbReference>
<feature type="domain" description="Response regulatory" evidence="4">
    <location>
        <begin position="29"/>
        <end position="143"/>
    </location>
</feature>
<evidence type="ECO:0000313" key="6">
    <source>
        <dbReference type="Proteomes" id="UP000718281"/>
    </source>
</evidence>
<evidence type="ECO:0000256" key="2">
    <source>
        <dbReference type="PROSITE-ProRule" id="PRU00169"/>
    </source>
</evidence>
<evidence type="ECO:0000259" key="4">
    <source>
        <dbReference type="PROSITE" id="PS50110"/>
    </source>
</evidence>
<comment type="caution">
    <text evidence="5">The sequence shown here is derived from an EMBL/GenBank/DDBJ whole genome shotgun (WGS) entry which is preliminary data.</text>
</comment>
<evidence type="ECO:0000313" key="5">
    <source>
        <dbReference type="EMBL" id="MBK6301328.1"/>
    </source>
</evidence>
<proteinExistence type="predicted"/>
<feature type="domain" description="HTH luxR-type" evidence="3">
    <location>
        <begin position="160"/>
        <end position="230"/>
    </location>
</feature>
<keyword evidence="2" id="KW-0597">Phosphoprotein</keyword>
<evidence type="ECO:0000256" key="1">
    <source>
        <dbReference type="ARBA" id="ARBA00023125"/>
    </source>
</evidence>
<dbReference type="PRINTS" id="PR00038">
    <property type="entry name" value="HTHLUXR"/>
</dbReference>
<dbReference type="Gene3D" id="3.40.50.2300">
    <property type="match status" value="1"/>
</dbReference>
<protein>
    <submittedName>
        <fullName evidence="5">Response regulator transcription factor</fullName>
    </submittedName>
</protein>
<dbReference type="InterPro" id="IPR011006">
    <property type="entry name" value="CheY-like_superfamily"/>
</dbReference>
<keyword evidence="1" id="KW-0238">DNA-binding</keyword>
<dbReference type="InterPro" id="IPR000792">
    <property type="entry name" value="Tscrpt_reg_LuxR_C"/>
</dbReference>
<organism evidence="5 6">
    <name type="scientific">Candidatus Phosphoribacter hodrii</name>
    <dbReference type="NCBI Taxonomy" id="2953743"/>
    <lineage>
        <taxon>Bacteria</taxon>
        <taxon>Bacillati</taxon>
        <taxon>Actinomycetota</taxon>
        <taxon>Actinomycetes</taxon>
        <taxon>Micrococcales</taxon>
        <taxon>Dermatophilaceae</taxon>
        <taxon>Candidatus Phosphoribacter</taxon>
    </lineage>
</organism>
<dbReference type="EMBL" id="JADIXZ010000004">
    <property type="protein sequence ID" value="MBK6301328.1"/>
    <property type="molecule type" value="Genomic_DNA"/>
</dbReference>